<protein>
    <submittedName>
        <fullName evidence="4">Uncharacterized protein</fullName>
    </submittedName>
</protein>
<feature type="compositionally biased region" description="Gly residues" evidence="2">
    <location>
        <begin position="435"/>
        <end position="462"/>
    </location>
</feature>
<feature type="transmembrane region" description="Helical" evidence="3">
    <location>
        <begin position="136"/>
        <end position="155"/>
    </location>
</feature>
<feature type="compositionally biased region" description="Low complexity" evidence="2">
    <location>
        <begin position="463"/>
        <end position="480"/>
    </location>
</feature>
<feature type="transmembrane region" description="Helical" evidence="3">
    <location>
        <begin position="21"/>
        <end position="44"/>
    </location>
</feature>
<feature type="compositionally biased region" description="Gly residues" evidence="2">
    <location>
        <begin position="396"/>
        <end position="405"/>
    </location>
</feature>
<evidence type="ECO:0000313" key="5">
    <source>
        <dbReference type="Proteomes" id="UP000092971"/>
    </source>
</evidence>
<dbReference type="RefSeq" id="WP_065821357.1">
    <property type="nucleotide sequence ID" value="NZ_CP014672.1"/>
</dbReference>
<proteinExistence type="predicted"/>
<evidence type="ECO:0000256" key="3">
    <source>
        <dbReference type="SAM" id="Phobius"/>
    </source>
</evidence>
<dbReference type="OrthoDB" id="1715639at2"/>
<keyword evidence="1" id="KW-0175">Coiled coil</keyword>
<sequence length="572" mass="62315">MDEKFILTALRPLKIKIYFYKAAKIFLSAFTISGFISLLLVIVSRFTVIPFVRHKMLVILGISFFAAVLTSLFFMPSKKQVIMTADSLGLEERVITAWYLLDDDSEIAELQRQDTKRALENVNPASAYKIKIDRKLYITPVCIIAAAFLLTFVPGKTFNETRVREALTERMNEAKKAIEDEIEEQKQKNPSISDEQMKQLEEAIEKLDEEFSKAKSEEDALKALTQMENQLEKLKKQEPLKDLNTLENLLGNMPLTKDLAEALKDKDEKALKEAIDRLKQELEKEEIVKELSEILGQAAMNMDDDSMLAESLQNLVSEAESQNINGSELIESLLELIRQAEKNALGQEGFENTLDNIGGILKDARKAISAVDNRIASGNTTGTQGQAGDGNANGSRNGGISGNGGSNPDAGVKGDKSGSEGRSPAENRERNNAGSGNGNGNKNQGGSGDGSGDGESGAGAGTGLSSSDAGYSAAGQQASGNKTEPGKVEEYKMIYVPERLGGDGNEITVSGRKLDSGSSTYTDSFGPVKKGQMIPYREVLGRYREKAVQTMDRLDIPAGMKELVKSYFSSLE</sequence>
<feature type="coiled-coil region" evidence="1">
    <location>
        <begin position="264"/>
        <end position="295"/>
    </location>
</feature>
<evidence type="ECO:0000256" key="2">
    <source>
        <dbReference type="SAM" id="MobiDB-lite"/>
    </source>
</evidence>
<keyword evidence="3" id="KW-0472">Membrane</keyword>
<reference evidence="4 5" key="1">
    <citation type="submission" date="2016-02" db="EMBL/GenBank/DDBJ databases">
        <title>Comparison of Clostridium stercorarium subspecies using comparative genomics and transcriptomics.</title>
        <authorList>
            <person name="Schellenberg J."/>
            <person name="Thallinger G."/>
            <person name="Levin D.B."/>
            <person name="Zhang X."/>
            <person name="Alvare G."/>
            <person name="Fristensky B."/>
            <person name="Sparling R."/>
        </authorList>
    </citation>
    <scope>NUCLEOTIDE SEQUENCE [LARGE SCALE GENOMIC DNA]</scope>
    <source>
        <strain evidence="4 5">DSM 2910</strain>
    </source>
</reference>
<accession>A0A1B1YDP1</accession>
<dbReference type="Proteomes" id="UP000092971">
    <property type="component" value="Chromosome"/>
</dbReference>
<feature type="region of interest" description="Disordered" evidence="2">
    <location>
        <begin position="376"/>
        <end position="488"/>
    </location>
</feature>
<keyword evidence="3" id="KW-0812">Transmembrane</keyword>
<evidence type="ECO:0000256" key="1">
    <source>
        <dbReference type="SAM" id="Coils"/>
    </source>
</evidence>
<dbReference type="PANTHER" id="PTHR40903:SF1">
    <property type="entry name" value="HYPHALLY REGULATED CELL WALL PROTEIN 3"/>
    <property type="match status" value="1"/>
</dbReference>
<name>A0A1B1YDP1_THEST</name>
<evidence type="ECO:0000313" key="4">
    <source>
        <dbReference type="EMBL" id="ANW98879.1"/>
    </source>
</evidence>
<feature type="compositionally biased region" description="Polar residues" evidence="2">
    <location>
        <begin position="376"/>
        <end position="386"/>
    </location>
</feature>
<dbReference type="PANTHER" id="PTHR40903">
    <property type="entry name" value="GLYCINE-RICH CELL WALL STRUCTURAL PROTEIN 1-LIKE"/>
    <property type="match status" value="1"/>
</dbReference>
<feature type="transmembrane region" description="Helical" evidence="3">
    <location>
        <begin position="56"/>
        <end position="75"/>
    </location>
</feature>
<keyword evidence="3" id="KW-1133">Transmembrane helix</keyword>
<feature type="coiled-coil region" evidence="1">
    <location>
        <begin position="164"/>
        <end position="237"/>
    </location>
</feature>
<gene>
    <name evidence="4" type="ORF">CSTERTH_07510</name>
</gene>
<organism evidence="4 5">
    <name type="scientific">Thermoclostridium stercorarium subsp. thermolacticum DSM 2910</name>
    <dbReference type="NCBI Taxonomy" id="1121336"/>
    <lineage>
        <taxon>Bacteria</taxon>
        <taxon>Bacillati</taxon>
        <taxon>Bacillota</taxon>
        <taxon>Clostridia</taxon>
        <taxon>Eubacteriales</taxon>
        <taxon>Oscillospiraceae</taxon>
        <taxon>Thermoclostridium</taxon>
    </lineage>
</organism>
<feature type="compositionally biased region" description="Basic and acidic residues" evidence="2">
    <location>
        <begin position="412"/>
        <end position="431"/>
    </location>
</feature>
<dbReference type="EMBL" id="CP014672">
    <property type="protein sequence ID" value="ANW98879.1"/>
    <property type="molecule type" value="Genomic_DNA"/>
</dbReference>
<dbReference type="AlphaFoldDB" id="A0A1B1YDP1"/>